<dbReference type="EC" id="3.5.1.2" evidence="10"/>
<dbReference type="GO" id="GO:0005737">
    <property type="term" value="C:cytoplasm"/>
    <property type="evidence" value="ECO:0007669"/>
    <property type="project" value="UniProtKB-SubCell"/>
</dbReference>
<keyword evidence="6 10" id="KW-0368">Histidine biosynthesis</keyword>
<dbReference type="GO" id="GO:0000105">
    <property type="term" value="P:L-histidine biosynthetic process"/>
    <property type="evidence" value="ECO:0007669"/>
    <property type="project" value="UniProtKB-UniRule"/>
</dbReference>
<dbReference type="Proteomes" id="UP000228510">
    <property type="component" value="Unassembled WGS sequence"/>
</dbReference>
<dbReference type="GO" id="GO:0004359">
    <property type="term" value="F:glutaminase activity"/>
    <property type="evidence" value="ECO:0007669"/>
    <property type="project" value="UniProtKB-EC"/>
</dbReference>
<comment type="subunit">
    <text evidence="2 10">Heterodimer of HisH and HisF.</text>
</comment>
<dbReference type="InterPro" id="IPR029062">
    <property type="entry name" value="Class_I_gatase-like"/>
</dbReference>
<dbReference type="EMBL" id="PFAT01000034">
    <property type="protein sequence ID" value="PIR92263.1"/>
    <property type="molecule type" value="Genomic_DNA"/>
</dbReference>
<comment type="pathway">
    <text evidence="1 10">Amino-acid biosynthesis; L-histidine biosynthesis; L-histidine from 5-phospho-alpha-D-ribose 1-diphosphate: step 5/9.</text>
</comment>
<comment type="catalytic activity">
    <reaction evidence="9 10">
        <text>L-glutamine + H2O = L-glutamate + NH4(+)</text>
        <dbReference type="Rhea" id="RHEA:15889"/>
        <dbReference type="ChEBI" id="CHEBI:15377"/>
        <dbReference type="ChEBI" id="CHEBI:28938"/>
        <dbReference type="ChEBI" id="CHEBI:29985"/>
        <dbReference type="ChEBI" id="CHEBI:58359"/>
        <dbReference type="EC" id="3.5.1.2"/>
    </reaction>
</comment>
<dbReference type="CDD" id="cd01748">
    <property type="entry name" value="GATase1_IGP_Synthase"/>
    <property type="match status" value="1"/>
</dbReference>
<evidence type="ECO:0000256" key="7">
    <source>
        <dbReference type="ARBA" id="ARBA00023239"/>
    </source>
</evidence>
<evidence type="ECO:0000256" key="6">
    <source>
        <dbReference type="ARBA" id="ARBA00023102"/>
    </source>
</evidence>
<keyword evidence="10" id="KW-0963">Cytoplasm</keyword>
<evidence type="ECO:0000256" key="4">
    <source>
        <dbReference type="ARBA" id="ARBA00022801"/>
    </source>
</evidence>
<feature type="active site" evidence="10 11">
    <location>
        <position position="183"/>
    </location>
</feature>
<keyword evidence="7 10" id="KW-0456">Lyase</keyword>
<dbReference type="UniPathway" id="UPA00031">
    <property type="reaction ID" value="UER00010"/>
</dbReference>
<evidence type="ECO:0000313" key="14">
    <source>
        <dbReference type="Proteomes" id="UP000228510"/>
    </source>
</evidence>
<evidence type="ECO:0000256" key="1">
    <source>
        <dbReference type="ARBA" id="ARBA00005091"/>
    </source>
</evidence>
<evidence type="ECO:0000256" key="3">
    <source>
        <dbReference type="ARBA" id="ARBA00022605"/>
    </source>
</evidence>
<proteinExistence type="inferred from homology"/>
<dbReference type="PANTHER" id="PTHR42701:SF1">
    <property type="entry name" value="IMIDAZOLE GLYCEROL PHOSPHATE SYNTHASE SUBUNIT HISH"/>
    <property type="match status" value="1"/>
</dbReference>
<keyword evidence="3 10" id="KW-0028">Amino-acid biosynthesis</keyword>
<evidence type="ECO:0000256" key="8">
    <source>
        <dbReference type="ARBA" id="ARBA00047838"/>
    </source>
</evidence>
<reference evidence="14" key="1">
    <citation type="submission" date="2017-09" db="EMBL/GenBank/DDBJ databases">
        <title>Depth-based differentiation of microbial function through sediment-hosted aquifers and enrichment of novel symbionts in the deep terrestrial subsurface.</title>
        <authorList>
            <person name="Probst A.J."/>
            <person name="Ladd B."/>
            <person name="Jarett J.K."/>
            <person name="Geller-Mcgrath D.E."/>
            <person name="Sieber C.M.K."/>
            <person name="Emerson J.B."/>
            <person name="Anantharaman K."/>
            <person name="Thomas B.C."/>
            <person name="Malmstrom R."/>
            <person name="Stieglmeier M."/>
            <person name="Klingl A."/>
            <person name="Woyke T."/>
            <person name="Ryan C.M."/>
            <person name="Banfield J.F."/>
        </authorList>
    </citation>
    <scope>NUCLEOTIDE SEQUENCE [LARGE SCALE GENOMIC DNA]</scope>
</reference>
<dbReference type="InterPro" id="IPR017926">
    <property type="entry name" value="GATASE"/>
</dbReference>
<comment type="caution">
    <text evidence="13">The sequence shown here is derived from an EMBL/GenBank/DDBJ whole genome shotgun (WGS) entry which is preliminary data.</text>
</comment>
<evidence type="ECO:0000259" key="12">
    <source>
        <dbReference type="Pfam" id="PF00117"/>
    </source>
</evidence>
<organism evidence="13 14">
    <name type="scientific">Candidatus Falkowbacteria bacterium CG10_big_fil_rev_8_21_14_0_10_44_15</name>
    <dbReference type="NCBI Taxonomy" id="1974569"/>
    <lineage>
        <taxon>Bacteria</taxon>
        <taxon>Candidatus Falkowiibacteriota</taxon>
    </lineage>
</organism>
<feature type="active site" evidence="10 11">
    <location>
        <position position="185"/>
    </location>
</feature>
<evidence type="ECO:0000256" key="2">
    <source>
        <dbReference type="ARBA" id="ARBA00011152"/>
    </source>
</evidence>
<evidence type="ECO:0000256" key="5">
    <source>
        <dbReference type="ARBA" id="ARBA00022962"/>
    </source>
</evidence>
<comment type="subcellular location">
    <subcellularLocation>
        <location evidence="10">Cytoplasm</location>
    </subcellularLocation>
</comment>
<comment type="catalytic activity">
    <reaction evidence="8 10">
        <text>5-[(5-phospho-1-deoxy-D-ribulos-1-ylimino)methylamino]-1-(5-phospho-beta-D-ribosyl)imidazole-4-carboxamide + L-glutamine = D-erythro-1-(imidazol-4-yl)glycerol 3-phosphate + 5-amino-1-(5-phospho-beta-D-ribosyl)imidazole-4-carboxamide + L-glutamate + H(+)</text>
        <dbReference type="Rhea" id="RHEA:24793"/>
        <dbReference type="ChEBI" id="CHEBI:15378"/>
        <dbReference type="ChEBI" id="CHEBI:29985"/>
        <dbReference type="ChEBI" id="CHEBI:58278"/>
        <dbReference type="ChEBI" id="CHEBI:58359"/>
        <dbReference type="ChEBI" id="CHEBI:58475"/>
        <dbReference type="ChEBI" id="CHEBI:58525"/>
        <dbReference type="EC" id="4.3.2.10"/>
    </reaction>
</comment>
<sequence length="205" mass="23038">MVVVIDYNMGNIASVEKAFRSINAKVLVSNNKNDIEKAQYLVLPGVGAFGDGMKNLQRLDLVNILNKKVLQDKTPFLGICLGMQLIADLSHEFGTYKGLGWVKGQVVKLKSNSMRLPHIGWNNINILDKSDPLFKGVTDDNFYFVHSYHLNCEDKSIVTATCDYGKVFTATIHQYNIFATQFHPEKSQDSGLCLLQNFLDIKKYA</sequence>
<dbReference type="SUPFAM" id="SSF52317">
    <property type="entry name" value="Class I glutamine amidotransferase-like"/>
    <property type="match status" value="1"/>
</dbReference>
<feature type="active site" description="Nucleophile" evidence="10 11">
    <location>
        <position position="80"/>
    </location>
</feature>
<dbReference type="PANTHER" id="PTHR42701">
    <property type="entry name" value="IMIDAZOLE GLYCEROL PHOSPHATE SYNTHASE SUBUNIT HISH"/>
    <property type="match status" value="1"/>
</dbReference>
<keyword evidence="4 10" id="KW-0378">Hydrolase</keyword>
<feature type="domain" description="Glutamine amidotransferase" evidence="12">
    <location>
        <begin position="3"/>
        <end position="198"/>
    </location>
</feature>
<evidence type="ECO:0000256" key="11">
    <source>
        <dbReference type="PIRSR" id="PIRSR000495-1"/>
    </source>
</evidence>
<dbReference type="AlphaFoldDB" id="A0A2H0UZK1"/>
<dbReference type="PROSITE" id="PS51273">
    <property type="entry name" value="GATASE_TYPE_1"/>
    <property type="match status" value="1"/>
</dbReference>
<protein>
    <recommendedName>
        <fullName evidence="10">Imidazole glycerol phosphate synthase subunit HisH</fullName>
        <ecNumber evidence="10">4.3.2.10</ecNumber>
    </recommendedName>
    <alternativeName>
        <fullName evidence="10">IGP synthase glutaminase subunit</fullName>
        <ecNumber evidence="10">3.5.1.2</ecNumber>
    </alternativeName>
    <alternativeName>
        <fullName evidence="10">IGP synthase subunit HisH</fullName>
    </alternativeName>
    <alternativeName>
        <fullName evidence="10">ImGP synthase subunit HisH</fullName>
        <shortName evidence="10">IGPS subunit HisH</shortName>
    </alternativeName>
</protein>
<dbReference type="NCBIfam" id="TIGR01855">
    <property type="entry name" value="IMP_synth_hisH"/>
    <property type="match status" value="1"/>
</dbReference>
<keyword evidence="5 10" id="KW-0315">Glutamine amidotransferase</keyword>
<dbReference type="Pfam" id="PF00117">
    <property type="entry name" value="GATase"/>
    <property type="match status" value="1"/>
</dbReference>
<dbReference type="PIRSF" id="PIRSF000495">
    <property type="entry name" value="Amidotransf_hisH"/>
    <property type="match status" value="1"/>
</dbReference>
<evidence type="ECO:0000313" key="13">
    <source>
        <dbReference type="EMBL" id="PIR92263.1"/>
    </source>
</evidence>
<dbReference type="GO" id="GO:0000107">
    <property type="term" value="F:imidazoleglycerol-phosphate synthase activity"/>
    <property type="evidence" value="ECO:0007669"/>
    <property type="project" value="UniProtKB-UniRule"/>
</dbReference>
<evidence type="ECO:0000256" key="9">
    <source>
        <dbReference type="ARBA" id="ARBA00049534"/>
    </source>
</evidence>
<evidence type="ECO:0000256" key="10">
    <source>
        <dbReference type="HAMAP-Rule" id="MF_00278"/>
    </source>
</evidence>
<gene>
    <name evidence="10 13" type="primary">hisH</name>
    <name evidence="13" type="ORF">COU01_02820</name>
</gene>
<dbReference type="InterPro" id="IPR010139">
    <property type="entry name" value="Imidazole-glycPsynth_HisH"/>
</dbReference>
<comment type="function">
    <text evidence="10">IGPS catalyzes the conversion of PRFAR and glutamine to IGP, AICAR and glutamate. The HisH subunit catalyzes the hydrolysis of glutamine to glutamate and ammonia as part of the synthesis of IGP and AICAR. The resulting ammonia molecule is channeled to the active site of HisF.</text>
</comment>
<dbReference type="HAMAP" id="MF_00278">
    <property type="entry name" value="HisH"/>
    <property type="match status" value="1"/>
</dbReference>
<dbReference type="EC" id="4.3.2.10" evidence="10"/>
<accession>A0A2H0UZK1</accession>
<name>A0A2H0UZK1_9BACT</name>
<dbReference type="GO" id="GO:0016829">
    <property type="term" value="F:lyase activity"/>
    <property type="evidence" value="ECO:0007669"/>
    <property type="project" value="UniProtKB-KW"/>
</dbReference>
<dbReference type="Gene3D" id="3.40.50.880">
    <property type="match status" value="1"/>
</dbReference>